<dbReference type="EMBL" id="CAXDID020000634">
    <property type="protein sequence ID" value="CAL6107387.1"/>
    <property type="molecule type" value="Genomic_DNA"/>
</dbReference>
<dbReference type="EMBL" id="CAXDID020000295">
    <property type="protein sequence ID" value="CAL6072401.1"/>
    <property type="molecule type" value="Genomic_DNA"/>
</dbReference>
<dbReference type="SMART" id="SM00717">
    <property type="entry name" value="SANT"/>
    <property type="match status" value="1"/>
</dbReference>
<evidence type="ECO:0000313" key="12">
    <source>
        <dbReference type="Proteomes" id="UP001642409"/>
    </source>
</evidence>
<proteinExistence type="predicted"/>
<dbReference type="Gene3D" id="1.10.10.60">
    <property type="entry name" value="Homeodomain-like"/>
    <property type="match status" value="1"/>
</dbReference>
<evidence type="ECO:0000313" key="9">
    <source>
        <dbReference type="EMBL" id="CAL6107387.1"/>
    </source>
</evidence>
<evidence type="ECO:0000313" key="3">
    <source>
        <dbReference type="EMBL" id="CAI9913022.1"/>
    </source>
</evidence>
<protein>
    <submittedName>
        <fullName evidence="4">SANT/Myb domain</fullName>
    </submittedName>
    <submittedName>
        <fullName evidence="7">SANT/Myb_domain</fullName>
    </submittedName>
</protein>
<evidence type="ECO:0000313" key="6">
    <source>
        <dbReference type="EMBL" id="CAI9972599.1"/>
    </source>
</evidence>
<dbReference type="EMBL" id="CATOUU010001113">
    <property type="protein sequence ID" value="CAI9972598.1"/>
    <property type="molecule type" value="Genomic_DNA"/>
</dbReference>
<dbReference type="SUPFAM" id="SSF46689">
    <property type="entry name" value="Homeodomain-like"/>
    <property type="match status" value="1"/>
</dbReference>
<accession>A0AA86N529</accession>
<dbReference type="Pfam" id="PF00249">
    <property type="entry name" value="Myb_DNA-binding"/>
    <property type="match status" value="1"/>
</dbReference>
<evidence type="ECO:0000313" key="5">
    <source>
        <dbReference type="EMBL" id="CAI9972598.1"/>
    </source>
</evidence>
<evidence type="ECO:0000256" key="1">
    <source>
        <dbReference type="SAM" id="MobiDB-lite"/>
    </source>
</evidence>
<dbReference type="EMBL" id="CAXDID020000634">
    <property type="protein sequence ID" value="CAL6107385.1"/>
    <property type="molecule type" value="Genomic_DNA"/>
</dbReference>
<feature type="region of interest" description="Disordered" evidence="1">
    <location>
        <begin position="61"/>
        <end position="112"/>
    </location>
</feature>
<feature type="domain" description="HTH myb-type" evidence="2">
    <location>
        <begin position="1"/>
        <end position="58"/>
    </location>
</feature>
<dbReference type="EMBL" id="CATOUU010001113">
    <property type="protein sequence ID" value="CAI9972599.1"/>
    <property type="molecule type" value="Genomic_DNA"/>
</dbReference>
<evidence type="ECO:0000313" key="4">
    <source>
        <dbReference type="EMBL" id="CAI9913024.1"/>
    </source>
</evidence>
<evidence type="ECO:0000313" key="7">
    <source>
        <dbReference type="EMBL" id="CAL6072401.1"/>
    </source>
</evidence>
<evidence type="ECO:0000313" key="11">
    <source>
        <dbReference type="EMBL" id="CAL6112509.1"/>
    </source>
</evidence>
<evidence type="ECO:0000259" key="2">
    <source>
        <dbReference type="PROSITE" id="PS51294"/>
    </source>
</evidence>
<keyword evidence="12" id="KW-1185">Reference proteome</keyword>
<feature type="compositionally biased region" description="Low complexity" evidence="1">
    <location>
        <begin position="70"/>
        <end position="80"/>
    </location>
</feature>
<dbReference type="InterPro" id="IPR001005">
    <property type="entry name" value="SANT/Myb"/>
</dbReference>
<evidence type="ECO:0000313" key="10">
    <source>
        <dbReference type="EMBL" id="CAL6112505.1"/>
    </source>
</evidence>
<dbReference type="InterPro" id="IPR017930">
    <property type="entry name" value="Myb_dom"/>
</dbReference>
<dbReference type="EMBL" id="CATOUU010000013">
    <property type="protein sequence ID" value="CAI9913022.1"/>
    <property type="molecule type" value="Genomic_DNA"/>
</dbReference>
<feature type="compositionally biased region" description="Polar residues" evidence="1">
    <location>
        <begin position="81"/>
        <end position="96"/>
    </location>
</feature>
<gene>
    <name evidence="7" type="ORF">HINF_LOCUS55606</name>
    <name evidence="5" type="ORF">HINF_LOCUS60243</name>
    <name evidence="6" type="ORF">HINF_LOCUS60244</name>
    <name evidence="3" type="ORF">HINF_LOCUS667</name>
    <name evidence="4" type="ORF">HINF_LOCUS669</name>
    <name evidence="8" type="ORF">HINF_LOCUS74467</name>
    <name evidence="9" type="ORF">HINF_LOCUS74468</name>
    <name evidence="10" type="ORF">HINF_LOCUS77071</name>
    <name evidence="11" type="ORF">HINF_LOCUS77073</name>
</gene>
<dbReference type="EMBL" id="CAXDID020000740">
    <property type="protein sequence ID" value="CAL6112509.1"/>
    <property type="molecule type" value="Genomic_DNA"/>
</dbReference>
<reference evidence="7 12" key="2">
    <citation type="submission" date="2024-07" db="EMBL/GenBank/DDBJ databases">
        <authorList>
            <person name="Akdeniz Z."/>
        </authorList>
    </citation>
    <scope>NUCLEOTIDE SEQUENCE [LARGE SCALE GENOMIC DNA]</scope>
</reference>
<dbReference type="PROSITE" id="PS51294">
    <property type="entry name" value="HTH_MYB"/>
    <property type="match status" value="1"/>
</dbReference>
<dbReference type="EMBL" id="CATOUU010000013">
    <property type="protein sequence ID" value="CAI9913024.1"/>
    <property type="molecule type" value="Genomic_DNA"/>
</dbReference>
<sequence>MSDCQKKERVRWTAQEQQMFTKLFKQHRIDFKKYLPYFESRTESQLRSYYYNVLHNNKLVQKSHSTARAQSPSPNSSSQSFTEPQQQVSNSSQTQAHENEQRAYDDLFSVMM</sequence>
<comment type="caution">
    <text evidence="4">The sequence shown here is derived from an EMBL/GenBank/DDBJ whole genome shotgun (WGS) entry which is preliminary data.</text>
</comment>
<organism evidence="4">
    <name type="scientific">Hexamita inflata</name>
    <dbReference type="NCBI Taxonomy" id="28002"/>
    <lineage>
        <taxon>Eukaryota</taxon>
        <taxon>Metamonada</taxon>
        <taxon>Diplomonadida</taxon>
        <taxon>Hexamitidae</taxon>
        <taxon>Hexamitinae</taxon>
        <taxon>Hexamita</taxon>
    </lineage>
</organism>
<reference evidence="4" key="1">
    <citation type="submission" date="2023-06" db="EMBL/GenBank/DDBJ databases">
        <authorList>
            <person name="Kurt Z."/>
        </authorList>
    </citation>
    <scope>NUCLEOTIDE SEQUENCE</scope>
</reference>
<dbReference type="CDD" id="cd00167">
    <property type="entry name" value="SANT"/>
    <property type="match status" value="1"/>
</dbReference>
<dbReference type="EMBL" id="CAXDID020000740">
    <property type="protein sequence ID" value="CAL6112505.1"/>
    <property type="molecule type" value="Genomic_DNA"/>
</dbReference>
<dbReference type="Proteomes" id="UP001642409">
    <property type="component" value="Unassembled WGS sequence"/>
</dbReference>
<dbReference type="InterPro" id="IPR009057">
    <property type="entry name" value="Homeodomain-like_sf"/>
</dbReference>
<evidence type="ECO:0000313" key="8">
    <source>
        <dbReference type="EMBL" id="CAL6107385.1"/>
    </source>
</evidence>
<dbReference type="AlphaFoldDB" id="A0AA86N529"/>
<name>A0AA86N529_9EUKA</name>